<proteinExistence type="predicted"/>
<organism evidence="1 2">
    <name type="scientific">Clunio marinus</name>
    <dbReference type="NCBI Taxonomy" id="568069"/>
    <lineage>
        <taxon>Eukaryota</taxon>
        <taxon>Metazoa</taxon>
        <taxon>Ecdysozoa</taxon>
        <taxon>Arthropoda</taxon>
        <taxon>Hexapoda</taxon>
        <taxon>Insecta</taxon>
        <taxon>Pterygota</taxon>
        <taxon>Neoptera</taxon>
        <taxon>Endopterygota</taxon>
        <taxon>Diptera</taxon>
        <taxon>Nematocera</taxon>
        <taxon>Chironomoidea</taxon>
        <taxon>Chironomidae</taxon>
        <taxon>Clunio</taxon>
    </lineage>
</organism>
<reference evidence="1 2" key="1">
    <citation type="submission" date="2015-04" db="EMBL/GenBank/DDBJ databases">
        <authorList>
            <person name="Syromyatnikov M.Y."/>
            <person name="Popov V.N."/>
        </authorList>
    </citation>
    <scope>NUCLEOTIDE SEQUENCE [LARGE SCALE GENOMIC DNA]</scope>
</reference>
<evidence type="ECO:0000313" key="1">
    <source>
        <dbReference type="EMBL" id="CRL07791.1"/>
    </source>
</evidence>
<keyword evidence="2" id="KW-1185">Reference proteome</keyword>
<sequence>MSILLRHLSSYKLIYGVYEELKWNKFHVEWFNVVVTKASLFQTAKIQSNRQVIQAVRLGEKLKN</sequence>
<gene>
    <name evidence="1" type="ORF">CLUMA_CG020745</name>
</gene>
<dbReference type="AlphaFoldDB" id="A0A1J1J5X1"/>
<evidence type="ECO:0000313" key="2">
    <source>
        <dbReference type="Proteomes" id="UP000183832"/>
    </source>
</evidence>
<protein>
    <submittedName>
        <fullName evidence="1">CLUMA_CG020745, isoform A</fullName>
    </submittedName>
</protein>
<accession>A0A1J1J5X1</accession>
<dbReference type="EMBL" id="CVRI01000073">
    <property type="protein sequence ID" value="CRL07791.1"/>
    <property type="molecule type" value="Genomic_DNA"/>
</dbReference>
<name>A0A1J1J5X1_9DIPT</name>
<dbReference type="Proteomes" id="UP000183832">
    <property type="component" value="Unassembled WGS sequence"/>
</dbReference>